<reference evidence="2 3" key="1">
    <citation type="journal article" date="2018" name="Proc. Natl. Acad. Sci. U.S.A.">
        <title>Linking secondary metabolites to gene clusters through genome sequencing of six diverse Aspergillus species.</title>
        <authorList>
            <person name="Kaerboelling I."/>
            <person name="Vesth T.C."/>
            <person name="Frisvad J.C."/>
            <person name="Nybo J.L."/>
            <person name="Theobald S."/>
            <person name="Kuo A."/>
            <person name="Bowyer P."/>
            <person name="Matsuda Y."/>
            <person name="Mondo S."/>
            <person name="Lyhne E.K."/>
            <person name="Kogle M.E."/>
            <person name="Clum A."/>
            <person name="Lipzen A."/>
            <person name="Salamov A."/>
            <person name="Ngan C.Y."/>
            <person name="Daum C."/>
            <person name="Chiniquy J."/>
            <person name="Barry K."/>
            <person name="LaButti K."/>
            <person name="Haridas S."/>
            <person name="Simmons B.A."/>
            <person name="Magnuson J.K."/>
            <person name="Mortensen U.H."/>
            <person name="Larsen T.O."/>
            <person name="Grigoriev I.V."/>
            <person name="Baker S.E."/>
            <person name="Andersen M.R."/>
        </authorList>
    </citation>
    <scope>NUCLEOTIDE SEQUENCE [LARGE SCALE GENOMIC DNA]</scope>
    <source>
        <strain evidence="2 3">IBT 24754</strain>
    </source>
</reference>
<feature type="transmembrane region" description="Helical" evidence="1">
    <location>
        <begin position="53"/>
        <end position="76"/>
    </location>
</feature>
<dbReference type="AlphaFoldDB" id="A0A2T5M693"/>
<feature type="transmembrane region" description="Helical" evidence="1">
    <location>
        <begin position="21"/>
        <end position="41"/>
    </location>
</feature>
<keyword evidence="1" id="KW-0472">Membrane</keyword>
<proteinExistence type="predicted"/>
<dbReference type="GeneID" id="63809400"/>
<protein>
    <submittedName>
        <fullName evidence="2">Uncharacterized protein</fullName>
    </submittedName>
</protein>
<comment type="caution">
    <text evidence="2">The sequence shown here is derived from an EMBL/GenBank/DDBJ whole genome shotgun (WGS) entry which is preliminary data.</text>
</comment>
<organism evidence="2 3">
    <name type="scientific">Aspergillus ochraceoroseus IBT 24754</name>
    <dbReference type="NCBI Taxonomy" id="1392256"/>
    <lineage>
        <taxon>Eukaryota</taxon>
        <taxon>Fungi</taxon>
        <taxon>Dikarya</taxon>
        <taxon>Ascomycota</taxon>
        <taxon>Pezizomycotina</taxon>
        <taxon>Eurotiomycetes</taxon>
        <taxon>Eurotiomycetidae</taxon>
        <taxon>Eurotiales</taxon>
        <taxon>Aspergillaceae</taxon>
        <taxon>Aspergillus</taxon>
        <taxon>Aspergillus subgen. Nidulantes</taxon>
    </lineage>
</organism>
<keyword evidence="1" id="KW-0812">Transmembrane</keyword>
<accession>A0A2T5M693</accession>
<name>A0A2T5M693_9EURO</name>
<evidence type="ECO:0000256" key="1">
    <source>
        <dbReference type="SAM" id="Phobius"/>
    </source>
</evidence>
<evidence type="ECO:0000313" key="2">
    <source>
        <dbReference type="EMBL" id="PTU24057.1"/>
    </source>
</evidence>
<dbReference type="OrthoDB" id="4159814at2759"/>
<dbReference type="RefSeq" id="XP_040755449.1">
    <property type="nucleotide sequence ID" value="XM_040892518.1"/>
</dbReference>
<keyword evidence="1" id="KW-1133">Transmembrane helix</keyword>
<dbReference type="VEuPathDB" id="FungiDB:P175DRAFT_017943"/>
<sequence length="135" mass="15540">MYGHLSLSLSLSIHSLSIHSLSIHSLSILTLSIYSILSLLYELSNTMVLADSLIIFLVITGCVCCVLMGYSIHFIATNGFVDEKDREMTFDQKQYMRQLRQRNLHWMFRDARVRRDVETPMDPVHYAPEESVQGE</sequence>
<evidence type="ECO:0000313" key="3">
    <source>
        <dbReference type="Proteomes" id="UP000244073"/>
    </source>
</evidence>
<dbReference type="EMBL" id="MSFN02000001">
    <property type="protein sequence ID" value="PTU24057.1"/>
    <property type="molecule type" value="Genomic_DNA"/>
</dbReference>
<gene>
    <name evidence="2" type="ORF">P175DRAFT_017943</name>
</gene>
<dbReference type="Proteomes" id="UP000244073">
    <property type="component" value="Unassembled WGS sequence"/>
</dbReference>